<evidence type="ECO:0000256" key="4">
    <source>
        <dbReference type="SAM" id="MobiDB-lite"/>
    </source>
</evidence>
<gene>
    <name evidence="6" type="primary">COL4</name>
    <name evidence="6" type="ORF">MA16_Dca002959</name>
</gene>
<dbReference type="GO" id="GO:0005634">
    <property type="term" value="C:nucleus"/>
    <property type="evidence" value="ECO:0007669"/>
    <property type="project" value="UniProtKB-SubCell"/>
</dbReference>
<comment type="subcellular location">
    <subcellularLocation>
        <location evidence="1 3">Nucleus</location>
    </subcellularLocation>
</comment>
<dbReference type="AlphaFoldDB" id="A0A2I0X973"/>
<organism evidence="6 7">
    <name type="scientific">Dendrobium catenatum</name>
    <dbReference type="NCBI Taxonomy" id="906689"/>
    <lineage>
        <taxon>Eukaryota</taxon>
        <taxon>Viridiplantae</taxon>
        <taxon>Streptophyta</taxon>
        <taxon>Embryophyta</taxon>
        <taxon>Tracheophyta</taxon>
        <taxon>Spermatophyta</taxon>
        <taxon>Magnoliopsida</taxon>
        <taxon>Liliopsida</taxon>
        <taxon>Asparagales</taxon>
        <taxon>Orchidaceae</taxon>
        <taxon>Epidendroideae</taxon>
        <taxon>Malaxideae</taxon>
        <taxon>Dendrobiinae</taxon>
        <taxon>Dendrobium</taxon>
    </lineage>
</organism>
<feature type="domain" description="CCT" evidence="5">
    <location>
        <begin position="292"/>
        <end position="334"/>
    </location>
</feature>
<dbReference type="PANTHER" id="PTHR31319:SF110">
    <property type="entry name" value="CCT MOTIF FAMILY PROTEIN"/>
    <property type="match status" value="1"/>
</dbReference>
<protein>
    <submittedName>
        <fullName evidence="6">Zinc finger protein CONSTANS-LIKE 4</fullName>
    </submittedName>
</protein>
<sequence>MEKGIRTPSSESLCIDKMLEDLIRSPVHPSLDECLSSSVKDKMPNFDYEDNLFREAGYSPRVLSSTNNGVCSSDVPVTITFPEPDTNIANLPGYDNSFNSELISSLINPQLPPEPEPNSFPSLPAASMAPIHPMNQPNPMICNPPFTSNPPNSVVNQQLPSGHLGLPGYMGMEPSAMQRSSFMDANGGIGGQLYAERMRMPTFVADDGMGKNTSVGMPVRPMEAAEACNLRGIYTYEPMPRLYSPGNLQVLRDNQNVRPMCSTSIAPLQMPSDIPRMDDSNNKVSRASPEERRKKLDRYLRKKKERNFSKTIKYTCRKILADSRPRVRGRFAKIEEFSDVMPMPSFANDEEVSNFNVLSCLVFPLIRQCMCLVK</sequence>
<proteinExistence type="predicted"/>
<dbReference type="GO" id="GO:0003700">
    <property type="term" value="F:DNA-binding transcription factor activity"/>
    <property type="evidence" value="ECO:0007669"/>
    <property type="project" value="TreeGrafter"/>
</dbReference>
<dbReference type="EMBL" id="KZ502052">
    <property type="protein sequence ID" value="PKU84446.1"/>
    <property type="molecule type" value="Genomic_DNA"/>
</dbReference>
<evidence type="ECO:0000259" key="5">
    <source>
        <dbReference type="PROSITE" id="PS51017"/>
    </source>
</evidence>
<evidence type="ECO:0000256" key="1">
    <source>
        <dbReference type="ARBA" id="ARBA00004123"/>
    </source>
</evidence>
<keyword evidence="2 3" id="KW-0539">Nucleus</keyword>
<dbReference type="PROSITE" id="PS51017">
    <property type="entry name" value="CCT"/>
    <property type="match status" value="1"/>
</dbReference>
<dbReference type="InterPro" id="IPR010402">
    <property type="entry name" value="CCT_domain"/>
</dbReference>
<reference evidence="6 7" key="2">
    <citation type="journal article" date="2017" name="Nature">
        <title>The Apostasia genome and the evolution of orchids.</title>
        <authorList>
            <person name="Zhang G.Q."/>
            <person name="Liu K.W."/>
            <person name="Li Z."/>
            <person name="Lohaus R."/>
            <person name="Hsiao Y.Y."/>
            <person name="Niu S.C."/>
            <person name="Wang J.Y."/>
            <person name="Lin Y.C."/>
            <person name="Xu Q."/>
            <person name="Chen L.J."/>
            <person name="Yoshida K."/>
            <person name="Fujiwara S."/>
            <person name="Wang Z.W."/>
            <person name="Zhang Y.Q."/>
            <person name="Mitsuda N."/>
            <person name="Wang M."/>
            <person name="Liu G.H."/>
            <person name="Pecoraro L."/>
            <person name="Huang H.X."/>
            <person name="Xiao X.J."/>
            <person name="Lin M."/>
            <person name="Wu X.Y."/>
            <person name="Wu W.L."/>
            <person name="Chen Y.Y."/>
            <person name="Chang S.B."/>
            <person name="Sakamoto S."/>
            <person name="Ohme-Takagi M."/>
            <person name="Yagi M."/>
            <person name="Zeng S.J."/>
            <person name="Shen C.Y."/>
            <person name="Yeh C.M."/>
            <person name="Luo Y.B."/>
            <person name="Tsai W.C."/>
            <person name="Van de Peer Y."/>
            <person name="Liu Z.J."/>
        </authorList>
    </citation>
    <scope>NUCLEOTIDE SEQUENCE [LARGE SCALE GENOMIC DNA]</scope>
    <source>
        <tissue evidence="6">The whole plant</tissue>
    </source>
</reference>
<evidence type="ECO:0000256" key="2">
    <source>
        <dbReference type="ARBA" id="ARBA00023242"/>
    </source>
</evidence>
<dbReference type="STRING" id="906689.A0A2I0X973"/>
<dbReference type="PANTHER" id="PTHR31319">
    <property type="entry name" value="ZINC FINGER PROTEIN CONSTANS-LIKE 4"/>
    <property type="match status" value="1"/>
</dbReference>
<evidence type="ECO:0000313" key="7">
    <source>
        <dbReference type="Proteomes" id="UP000233837"/>
    </source>
</evidence>
<keyword evidence="7" id="KW-1185">Reference proteome</keyword>
<evidence type="ECO:0000256" key="3">
    <source>
        <dbReference type="PROSITE-ProRule" id="PRU00357"/>
    </source>
</evidence>
<dbReference type="Proteomes" id="UP000233837">
    <property type="component" value="Unassembled WGS sequence"/>
</dbReference>
<evidence type="ECO:0000313" key="6">
    <source>
        <dbReference type="EMBL" id="PKU84446.1"/>
    </source>
</evidence>
<dbReference type="InterPro" id="IPR045281">
    <property type="entry name" value="CONSTANS-like"/>
</dbReference>
<reference evidence="6 7" key="1">
    <citation type="journal article" date="2016" name="Sci. Rep.">
        <title>The Dendrobium catenatum Lindl. genome sequence provides insights into polysaccharide synthase, floral development and adaptive evolution.</title>
        <authorList>
            <person name="Zhang G.Q."/>
            <person name="Xu Q."/>
            <person name="Bian C."/>
            <person name="Tsai W.C."/>
            <person name="Yeh C.M."/>
            <person name="Liu K.W."/>
            <person name="Yoshida K."/>
            <person name="Zhang L.S."/>
            <person name="Chang S.B."/>
            <person name="Chen F."/>
            <person name="Shi Y."/>
            <person name="Su Y.Y."/>
            <person name="Zhang Y.Q."/>
            <person name="Chen L.J."/>
            <person name="Yin Y."/>
            <person name="Lin M."/>
            <person name="Huang H."/>
            <person name="Deng H."/>
            <person name="Wang Z.W."/>
            <person name="Zhu S.L."/>
            <person name="Zhao X."/>
            <person name="Deng C."/>
            <person name="Niu S.C."/>
            <person name="Huang J."/>
            <person name="Wang M."/>
            <person name="Liu G.H."/>
            <person name="Yang H.J."/>
            <person name="Xiao X.J."/>
            <person name="Hsiao Y.Y."/>
            <person name="Wu W.L."/>
            <person name="Chen Y.Y."/>
            <person name="Mitsuda N."/>
            <person name="Ohme-Takagi M."/>
            <person name="Luo Y.B."/>
            <person name="Van de Peer Y."/>
            <person name="Liu Z.J."/>
        </authorList>
    </citation>
    <scope>NUCLEOTIDE SEQUENCE [LARGE SCALE GENOMIC DNA]</scope>
    <source>
        <tissue evidence="6">The whole plant</tissue>
    </source>
</reference>
<accession>A0A2I0X973</accession>
<feature type="region of interest" description="Disordered" evidence="4">
    <location>
        <begin position="268"/>
        <end position="293"/>
    </location>
</feature>
<dbReference type="GO" id="GO:0009909">
    <property type="term" value="P:regulation of flower development"/>
    <property type="evidence" value="ECO:0007669"/>
    <property type="project" value="InterPro"/>
</dbReference>
<name>A0A2I0X973_9ASPA</name>
<dbReference type="Pfam" id="PF06203">
    <property type="entry name" value="CCT"/>
    <property type="match status" value="1"/>
</dbReference>